<dbReference type="Proteomes" id="UP000242381">
    <property type="component" value="Unassembled WGS sequence"/>
</dbReference>
<protein>
    <submittedName>
        <fullName evidence="1">Uncharacterized protein</fullName>
    </submittedName>
</protein>
<evidence type="ECO:0000313" key="1">
    <source>
        <dbReference type="EMBL" id="ORE16883.1"/>
    </source>
</evidence>
<gene>
    <name evidence="1" type="ORF">BCV71DRAFT_270914</name>
</gene>
<proteinExistence type="predicted"/>
<accession>A0A1X0RXU1</accession>
<dbReference type="EMBL" id="KV921372">
    <property type="protein sequence ID" value="ORE16883.1"/>
    <property type="molecule type" value="Genomic_DNA"/>
</dbReference>
<sequence>LNIVINKIKAPRLRKSYKREREVHFFTFSSISNLFEATFNMNSQMNNRLTVNDEGVQCMIDNNSVMYYSNQMIIAQK</sequence>
<name>A0A1X0RXU1_RHIZD</name>
<organism evidence="1 2">
    <name type="scientific">Rhizopus microsporus</name>
    <dbReference type="NCBI Taxonomy" id="58291"/>
    <lineage>
        <taxon>Eukaryota</taxon>
        <taxon>Fungi</taxon>
        <taxon>Fungi incertae sedis</taxon>
        <taxon>Mucoromycota</taxon>
        <taxon>Mucoromycotina</taxon>
        <taxon>Mucoromycetes</taxon>
        <taxon>Mucorales</taxon>
        <taxon>Mucorineae</taxon>
        <taxon>Rhizopodaceae</taxon>
        <taxon>Rhizopus</taxon>
    </lineage>
</organism>
<reference evidence="1 2" key="1">
    <citation type="journal article" date="2016" name="Proc. Natl. Acad. Sci. U.S.A.">
        <title>Lipid metabolic changes in an early divergent fungus govern the establishment of a mutualistic symbiosis with endobacteria.</title>
        <authorList>
            <person name="Lastovetsky O.A."/>
            <person name="Gaspar M.L."/>
            <person name="Mondo S.J."/>
            <person name="LaButti K.M."/>
            <person name="Sandor L."/>
            <person name="Grigoriev I.V."/>
            <person name="Henry S.A."/>
            <person name="Pawlowska T.E."/>
        </authorList>
    </citation>
    <scope>NUCLEOTIDE SEQUENCE [LARGE SCALE GENOMIC DNA]</scope>
    <source>
        <strain evidence="1 2">ATCC 11559</strain>
    </source>
</reference>
<dbReference type="AlphaFoldDB" id="A0A1X0RXU1"/>
<feature type="non-terminal residue" evidence="1">
    <location>
        <position position="1"/>
    </location>
</feature>
<evidence type="ECO:0000313" key="2">
    <source>
        <dbReference type="Proteomes" id="UP000242381"/>
    </source>
</evidence>